<keyword evidence="2" id="KW-1185">Reference proteome</keyword>
<evidence type="ECO:0000313" key="3">
    <source>
        <dbReference type="RefSeq" id="XP_026193095.1"/>
    </source>
</evidence>
<sequence length="393" mass="40997">MPGEDIVIALHLVHCPPNPTAKHEVQTAYANPLPSLFVSSTSFESQLLPSSSMLETKWPRYKARQPPVSLCGGSKAERRQVAQAVASVILLRVFDGALRTLDALGSPKFMGQLETETSQHGPHVTAVKPPQQHMGSSRDHPGETTAQQSSFSSAESISRMTGGKPTAAISHSTTATAETTSAGHPPAGTTAGTQQQHVGPLGAPKHPSHPGALQRALQTTFAERVKSFFRQQQHSRVLHFLDGGPTAFGGIAASGSVRRPRAAADYNRRTEHPVEALDDQCAAAAKAAAAASDRVVSLFFTGVSSLCFVVETAKPLAVSSPAAAALEAPAGKAHEAWEHFAAGSPVAAHCVCASITALGSPSKVPSRATARGVAAVCPSAPAKARKQQRRGRP</sequence>
<dbReference type="RefSeq" id="XP_026193095.1">
    <property type="nucleotide sequence ID" value="XM_026337310.1"/>
</dbReference>
<dbReference type="AlphaFoldDB" id="A0A6P6S198"/>
<evidence type="ECO:0000256" key="1">
    <source>
        <dbReference type="SAM" id="MobiDB-lite"/>
    </source>
</evidence>
<protein>
    <submittedName>
        <fullName evidence="3">Uncharacterized protein LOC113147280</fullName>
    </submittedName>
</protein>
<dbReference type="Proteomes" id="UP000515125">
    <property type="component" value="Unplaced"/>
</dbReference>
<reference evidence="3" key="1">
    <citation type="submission" date="2025-08" db="UniProtKB">
        <authorList>
            <consortium name="RefSeq"/>
        </authorList>
    </citation>
    <scope>IDENTIFICATION</scope>
</reference>
<evidence type="ECO:0000313" key="2">
    <source>
        <dbReference type="Proteomes" id="UP000515125"/>
    </source>
</evidence>
<feature type="compositionally biased region" description="Low complexity" evidence="1">
    <location>
        <begin position="166"/>
        <end position="182"/>
    </location>
</feature>
<name>A0A6P6S198_9EIME</name>
<feature type="region of interest" description="Disordered" evidence="1">
    <location>
        <begin position="114"/>
        <end position="212"/>
    </location>
</feature>
<gene>
    <name evidence="3" type="primary">LOC113147280</name>
</gene>
<dbReference type="GeneID" id="113147280"/>
<feature type="compositionally biased region" description="Low complexity" evidence="1">
    <location>
        <begin position="143"/>
        <end position="158"/>
    </location>
</feature>
<proteinExistence type="predicted"/>
<accession>A0A6P6S198</accession>
<organism evidence="2 3">
    <name type="scientific">Cyclospora cayetanensis</name>
    <dbReference type="NCBI Taxonomy" id="88456"/>
    <lineage>
        <taxon>Eukaryota</taxon>
        <taxon>Sar</taxon>
        <taxon>Alveolata</taxon>
        <taxon>Apicomplexa</taxon>
        <taxon>Conoidasida</taxon>
        <taxon>Coccidia</taxon>
        <taxon>Eucoccidiorida</taxon>
        <taxon>Eimeriorina</taxon>
        <taxon>Eimeriidae</taxon>
        <taxon>Cyclospora</taxon>
    </lineage>
</organism>